<proteinExistence type="predicted"/>
<evidence type="ECO:0000256" key="1">
    <source>
        <dbReference type="SAM" id="Phobius"/>
    </source>
</evidence>
<feature type="chain" id="PRO_5045526773" evidence="2">
    <location>
        <begin position="21"/>
        <end position="68"/>
    </location>
</feature>
<evidence type="ECO:0000313" key="4">
    <source>
        <dbReference type="Proteomes" id="UP001170954"/>
    </source>
</evidence>
<organism evidence="3 4">
    <name type="scientific">Sphingobacterium hotanense</name>
    <dbReference type="NCBI Taxonomy" id="649196"/>
    <lineage>
        <taxon>Bacteria</taxon>
        <taxon>Pseudomonadati</taxon>
        <taxon>Bacteroidota</taxon>
        <taxon>Sphingobacteriia</taxon>
        <taxon>Sphingobacteriales</taxon>
        <taxon>Sphingobacteriaceae</taxon>
        <taxon>Sphingobacterium</taxon>
    </lineage>
</organism>
<dbReference type="RefSeq" id="WP_286650401.1">
    <property type="nucleotide sequence ID" value="NZ_JACAGK010000005.1"/>
</dbReference>
<evidence type="ECO:0000256" key="2">
    <source>
        <dbReference type="SAM" id="SignalP"/>
    </source>
</evidence>
<feature type="signal peptide" evidence="2">
    <location>
        <begin position="1"/>
        <end position="20"/>
    </location>
</feature>
<sequence length="68" mass="7641">MKKFILSVMALFAGISSIFAQNKVEMADTLRSEGKIYVVVLVMLVIFAAVAVYLFILDRKVSKLEKDK</sequence>
<reference evidence="3" key="2">
    <citation type="journal article" date="2022" name="Sci. Total Environ.">
        <title>Prevalence, transmission, and molecular epidemiology of tet(X)-positive bacteria among humans, animals, and environmental niches in China: An epidemiological, and genomic-based study.</title>
        <authorList>
            <person name="Dong N."/>
            <person name="Zeng Y."/>
            <person name="Cai C."/>
            <person name="Sun C."/>
            <person name="Lu J."/>
            <person name="Liu C."/>
            <person name="Zhou H."/>
            <person name="Sun Q."/>
            <person name="Shu L."/>
            <person name="Wang H."/>
            <person name="Wang Y."/>
            <person name="Wang S."/>
            <person name="Wu C."/>
            <person name="Chan E.W."/>
            <person name="Chen G."/>
            <person name="Shen Z."/>
            <person name="Chen S."/>
            <person name="Zhang R."/>
        </authorList>
    </citation>
    <scope>NUCLEOTIDE SEQUENCE</scope>
    <source>
        <strain evidence="3">R1692</strain>
    </source>
</reference>
<keyword evidence="1" id="KW-0472">Membrane</keyword>
<reference evidence="3" key="1">
    <citation type="submission" date="2020-06" db="EMBL/GenBank/DDBJ databases">
        <authorList>
            <person name="Dong N."/>
        </authorList>
    </citation>
    <scope>NUCLEOTIDE SEQUENCE</scope>
    <source>
        <strain evidence="3">R1692</strain>
    </source>
</reference>
<evidence type="ECO:0000313" key="3">
    <source>
        <dbReference type="EMBL" id="MDM1047204.1"/>
    </source>
</evidence>
<dbReference type="EMBL" id="JACAGK010000005">
    <property type="protein sequence ID" value="MDM1047204.1"/>
    <property type="molecule type" value="Genomic_DNA"/>
</dbReference>
<comment type="caution">
    <text evidence="3">The sequence shown here is derived from an EMBL/GenBank/DDBJ whole genome shotgun (WGS) entry which is preliminary data.</text>
</comment>
<dbReference type="Pfam" id="PF20077">
    <property type="entry name" value="CcmD_alt"/>
    <property type="match status" value="1"/>
</dbReference>
<accession>A0ABT7NJ29</accession>
<name>A0ABT7NJ29_9SPHI</name>
<dbReference type="Proteomes" id="UP001170954">
    <property type="component" value="Unassembled WGS sequence"/>
</dbReference>
<keyword evidence="1" id="KW-0812">Transmembrane</keyword>
<protein>
    <submittedName>
        <fullName evidence="3">CcmD family protein</fullName>
    </submittedName>
</protein>
<keyword evidence="2" id="KW-0732">Signal</keyword>
<keyword evidence="4" id="KW-1185">Reference proteome</keyword>
<keyword evidence="1" id="KW-1133">Transmembrane helix</keyword>
<feature type="transmembrane region" description="Helical" evidence="1">
    <location>
        <begin position="36"/>
        <end position="56"/>
    </location>
</feature>
<gene>
    <name evidence="3" type="ORF">HX018_02960</name>
</gene>